<evidence type="ECO:0000313" key="4">
    <source>
        <dbReference type="Proteomes" id="UP001476798"/>
    </source>
</evidence>
<feature type="transmembrane region" description="Helical" evidence="2">
    <location>
        <begin position="42"/>
        <end position="64"/>
    </location>
</feature>
<gene>
    <name evidence="3" type="ORF">GOODEAATRI_029894</name>
</gene>
<comment type="caution">
    <text evidence="3">The sequence shown here is derived from an EMBL/GenBank/DDBJ whole genome shotgun (WGS) entry which is preliminary data.</text>
</comment>
<accession>A0ABV0NEV0</accession>
<keyword evidence="2" id="KW-0812">Transmembrane</keyword>
<organism evidence="3 4">
    <name type="scientific">Goodea atripinnis</name>
    <dbReference type="NCBI Taxonomy" id="208336"/>
    <lineage>
        <taxon>Eukaryota</taxon>
        <taxon>Metazoa</taxon>
        <taxon>Chordata</taxon>
        <taxon>Craniata</taxon>
        <taxon>Vertebrata</taxon>
        <taxon>Euteleostomi</taxon>
        <taxon>Actinopterygii</taxon>
        <taxon>Neopterygii</taxon>
        <taxon>Teleostei</taxon>
        <taxon>Neoteleostei</taxon>
        <taxon>Acanthomorphata</taxon>
        <taxon>Ovalentaria</taxon>
        <taxon>Atherinomorphae</taxon>
        <taxon>Cyprinodontiformes</taxon>
        <taxon>Goodeidae</taxon>
        <taxon>Goodea</taxon>
    </lineage>
</organism>
<protein>
    <submittedName>
        <fullName evidence="3">Uncharacterized protein</fullName>
    </submittedName>
</protein>
<evidence type="ECO:0000256" key="1">
    <source>
        <dbReference type="SAM" id="MobiDB-lite"/>
    </source>
</evidence>
<feature type="region of interest" description="Disordered" evidence="1">
    <location>
        <begin position="1"/>
        <end position="32"/>
    </location>
</feature>
<sequence length="83" mass="9000">AQEQTALSAPPARPSLTSVGANWKPHSREAAEQKSLPSGADLIMTFKLSVLLLVLAVVTVLVTAQRRRPTSKTNDEWNYRDGG</sequence>
<evidence type="ECO:0000256" key="2">
    <source>
        <dbReference type="SAM" id="Phobius"/>
    </source>
</evidence>
<evidence type="ECO:0000313" key="3">
    <source>
        <dbReference type="EMBL" id="MEQ2169913.1"/>
    </source>
</evidence>
<keyword evidence="2" id="KW-1133">Transmembrane helix</keyword>
<dbReference type="EMBL" id="JAHRIO010034537">
    <property type="protein sequence ID" value="MEQ2169913.1"/>
    <property type="molecule type" value="Genomic_DNA"/>
</dbReference>
<keyword evidence="4" id="KW-1185">Reference proteome</keyword>
<keyword evidence="2" id="KW-0472">Membrane</keyword>
<dbReference type="Proteomes" id="UP001476798">
    <property type="component" value="Unassembled WGS sequence"/>
</dbReference>
<proteinExistence type="predicted"/>
<name>A0ABV0NEV0_9TELE</name>
<feature type="non-terminal residue" evidence="3">
    <location>
        <position position="1"/>
    </location>
</feature>
<reference evidence="3 4" key="1">
    <citation type="submission" date="2021-06" db="EMBL/GenBank/DDBJ databases">
        <authorList>
            <person name="Palmer J.M."/>
        </authorList>
    </citation>
    <scope>NUCLEOTIDE SEQUENCE [LARGE SCALE GENOMIC DNA]</scope>
    <source>
        <strain evidence="3 4">GA_2019</strain>
        <tissue evidence="3">Muscle</tissue>
    </source>
</reference>